<accession>A0ABX8LAZ6</accession>
<gene>
    <name evidence="8" type="ORF">KP001_11875</name>
</gene>
<proteinExistence type="inferred from homology"/>
<dbReference type="InterPro" id="IPR004089">
    <property type="entry name" value="MCPsignal_dom"/>
</dbReference>
<keyword evidence="5" id="KW-0472">Membrane</keyword>
<dbReference type="SMART" id="SM00304">
    <property type="entry name" value="HAMP"/>
    <property type="match status" value="1"/>
</dbReference>
<evidence type="ECO:0000259" key="6">
    <source>
        <dbReference type="PROSITE" id="PS50111"/>
    </source>
</evidence>
<feature type="transmembrane region" description="Helical" evidence="5">
    <location>
        <begin position="7"/>
        <end position="32"/>
    </location>
</feature>
<feature type="transmembrane region" description="Helical" evidence="5">
    <location>
        <begin position="469"/>
        <end position="494"/>
    </location>
</feature>
<reference evidence="8 9" key="1">
    <citation type="submission" date="2021-06" db="EMBL/GenBank/DDBJ databases">
        <title>Gemonas diversity in paddy soil.</title>
        <authorList>
            <person name="Liu G."/>
        </authorList>
    </citation>
    <scope>NUCLEOTIDE SEQUENCE [LARGE SCALE GENOMIC DNA]</scope>
    <source>
        <strain evidence="8 9">RG2</strain>
    </source>
</reference>
<evidence type="ECO:0000256" key="4">
    <source>
        <dbReference type="SAM" id="MobiDB-lite"/>
    </source>
</evidence>
<dbReference type="EMBL" id="CP077683">
    <property type="protein sequence ID" value="QXE89165.1"/>
    <property type="molecule type" value="Genomic_DNA"/>
</dbReference>
<dbReference type="PANTHER" id="PTHR32089:SF112">
    <property type="entry name" value="LYSOZYME-LIKE PROTEIN-RELATED"/>
    <property type="match status" value="1"/>
</dbReference>
<dbReference type="Pfam" id="PF00672">
    <property type="entry name" value="HAMP"/>
    <property type="match status" value="1"/>
</dbReference>
<evidence type="ECO:0000313" key="9">
    <source>
        <dbReference type="Proteomes" id="UP000683559"/>
    </source>
</evidence>
<keyword evidence="9" id="KW-1185">Reference proteome</keyword>
<evidence type="ECO:0000256" key="3">
    <source>
        <dbReference type="PROSITE-ProRule" id="PRU00284"/>
    </source>
</evidence>
<sequence length="821" mass="85845">MTIKGKLYLIMAVTVIGIVAIGASSLIGMNFVKGKLNVLTERSTPYQLKTIELQRAVQEHTAGLMKLSAAQTRAEFGAAKAEAEKSQEGVTVLAKELASFTGAETSAGMEQLAAISKDLIAVTESRLKAEEEGQKADLLMKQKLQQISQNLRTLDASMRKVQAGSMFELSESNEGVKDITKKMRAVEAAGNALSEVKQGVLEIAAADSKTAVVIAASKFNAAMRKFTASEMVKVDPAGTKPLLEGAADVKERVTSPDGLLALKSAIASAPDDEKKKKFAQALPQTMQRLAQMSVLMGDVVEKASEDFAREGKRFDTSMSGADAASGILGVSSQLIAEGSEISRLIRELFGVRTDQELTGTKAAMDAAFKRVAALQARVAGKKASKGGTAAVSGVTASLNEVRGLLLAPNGVADTIGHLLAVKKQSAQLALKLREYVAAQREEGKKGMSSAQAEQEKAVKSVNAVFRSNIATVSILGLAVLIIGVLLSGVVLRSISKPIDELSRMAERFGSGDFSGRLDDQRKDEFGALAVHFNAATAKLSEITASLRGAITGLNSGSRDLAQASGDLSAGASSQSEESVQAASAMTEMTQTIEEVASNAQTAAAQSGNALSCATAGSEVVGRTVSGMEQIAGSVRNAARMIETLGDSSARIGNVISTINDIADQTNLLALNAAIEAARAGEAGMGFAVVADEVRKLAQQTAEATKEITVTIGQIQKDTERSVSAMREGTDLVEEGINLAHEANRSLAEIVEASTQSVAVVNQIAVAAEEQSAVAVQVSRGVEKIASITREAEEAARNISDAATNLNRLAGDLDRTASWFKA</sequence>
<dbReference type="PROSITE" id="PS50111">
    <property type="entry name" value="CHEMOTAXIS_TRANSDUC_2"/>
    <property type="match status" value="1"/>
</dbReference>
<organism evidence="8 9">
    <name type="scientific">Geomonas subterranea</name>
    <dbReference type="NCBI Taxonomy" id="2847989"/>
    <lineage>
        <taxon>Bacteria</taxon>
        <taxon>Pseudomonadati</taxon>
        <taxon>Thermodesulfobacteriota</taxon>
        <taxon>Desulfuromonadia</taxon>
        <taxon>Geobacterales</taxon>
        <taxon>Geobacteraceae</taxon>
        <taxon>Geomonas</taxon>
    </lineage>
</organism>
<comment type="similarity">
    <text evidence="2">Belongs to the methyl-accepting chemotaxis (MCP) protein family.</text>
</comment>
<dbReference type="RefSeq" id="WP_217285857.1">
    <property type="nucleotide sequence ID" value="NZ_CP077683.1"/>
</dbReference>
<evidence type="ECO:0000259" key="7">
    <source>
        <dbReference type="PROSITE" id="PS50885"/>
    </source>
</evidence>
<feature type="domain" description="Methyl-accepting transducer" evidence="6">
    <location>
        <begin position="549"/>
        <end position="785"/>
    </location>
</feature>
<evidence type="ECO:0000256" key="2">
    <source>
        <dbReference type="ARBA" id="ARBA00029447"/>
    </source>
</evidence>
<evidence type="ECO:0000313" key="8">
    <source>
        <dbReference type="EMBL" id="QXE89165.1"/>
    </source>
</evidence>
<dbReference type="CDD" id="cd11386">
    <property type="entry name" value="MCP_signal"/>
    <property type="match status" value="1"/>
</dbReference>
<dbReference type="SMART" id="SM00283">
    <property type="entry name" value="MA"/>
    <property type="match status" value="1"/>
</dbReference>
<name>A0ABX8LAZ6_9BACT</name>
<evidence type="ECO:0000256" key="5">
    <source>
        <dbReference type="SAM" id="Phobius"/>
    </source>
</evidence>
<keyword evidence="1 3" id="KW-0807">Transducer</keyword>
<keyword evidence="5" id="KW-0812">Transmembrane</keyword>
<protein>
    <submittedName>
        <fullName evidence="8">Methyl-accepting chemotaxis protein</fullName>
    </submittedName>
</protein>
<dbReference type="Pfam" id="PF00015">
    <property type="entry name" value="MCPsignal"/>
    <property type="match status" value="1"/>
</dbReference>
<dbReference type="Proteomes" id="UP000683559">
    <property type="component" value="Chromosome"/>
</dbReference>
<dbReference type="CDD" id="cd06225">
    <property type="entry name" value="HAMP"/>
    <property type="match status" value="1"/>
</dbReference>
<dbReference type="PANTHER" id="PTHR32089">
    <property type="entry name" value="METHYL-ACCEPTING CHEMOTAXIS PROTEIN MCPB"/>
    <property type="match status" value="1"/>
</dbReference>
<evidence type="ECO:0000256" key="1">
    <source>
        <dbReference type="ARBA" id="ARBA00023224"/>
    </source>
</evidence>
<feature type="domain" description="HAMP" evidence="7">
    <location>
        <begin position="492"/>
        <end position="544"/>
    </location>
</feature>
<dbReference type="PROSITE" id="PS50885">
    <property type="entry name" value="HAMP"/>
    <property type="match status" value="1"/>
</dbReference>
<keyword evidence="5" id="KW-1133">Transmembrane helix</keyword>
<feature type="compositionally biased region" description="Low complexity" evidence="4">
    <location>
        <begin position="568"/>
        <end position="584"/>
    </location>
</feature>
<dbReference type="InterPro" id="IPR003660">
    <property type="entry name" value="HAMP_dom"/>
</dbReference>
<feature type="region of interest" description="Disordered" evidence="4">
    <location>
        <begin position="564"/>
        <end position="585"/>
    </location>
</feature>